<dbReference type="EMBL" id="JAHDYR010000062">
    <property type="protein sequence ID" value="KAG9390931.1"/>
    <property type="molecule type" value="Genomic_DNA"/>
</dbReference>
<protein>
    <submittedName>
        <fullName evidence="1">Uncharacterized protein</fullName>
    </submittedName>
</protein>
<evidence type="ECO:0000313" key="1">
    <source>
        <dbReference type="EMBL" id="KAG9390931.1"/>
    </source>
</evidence>
<dbReference type="Proteomes" id="UP000717585">
    <property type="component" value="Unassembled WGS sequence"/>
</dbReference>
<accession>A0A8J6AQ41</accession>
<organism evidence="1 2">
    <name type="scientific">Carpediemonas membranifera</name>
    <dbReference type="NCBI Taxonomy" id="201153"/>
    <lineage>
        <taxon>Eukaryota</taxon>
        <taxon>Metamonada</taxon>
        <taxon>Carpediemonas-like organisms</taxon>
        <taxon>Carpediemonas</taxon>
    </lineage>
</organism>
<sequence length="341" mass="38230">MERKFGKFGTRRISDHPLTYECVCGITRPRSDLRNQGLKEYDGIRYTHDCPFTLSKLVNRRIVILLEPVHGFEAPTCANPVFTVTGLAGSEGYHKRMNAILDLVSDEWLTTVAVSFVSTTHLGSILQQLAAEFANFETFWVVSGHSETTTSRMIVNASANEFLYLHDIVQMILFAFREPSLVTTSRVRLIYFATCTGADNSEFSLLKQSISTQAYEHTCIILTPEKMLANELVLQDCFWLYRTTCMDNPLHFVSRYFSGYGLAPGTAGRRVIANGSMSITPGAIEILTATQFRTPIPLPEMVDLVSEVLAYRPLQRSPADVMASRYITEMTVAHRAALEDT</sequence>
<dbReference type="AlphaFoldDB" id="A0A8J6AQ41"/>
<evidence type="ECO:0000313" key="2">
    <source>
        <dbReference type="Proteomes" id="UP000717585"/>
    </source>
</evidence>
<gene>
    <name evidence="1" type="ORF">J8273_7200</name>
</gene>
<comment type="caution">
    <text evidence="1">The sequence shown here is derived from an EMBL/GenBank/DDBJ whole genome shotgun (WGS) entry which is preliminary data.</text>
</comment>
<name>A0A8J6AQ41_9EUKA</name>
<proteinExistence type="predicted"/>
<keyword evidence="2" id="KW-1185">Reference proteome</keyword>
<reference evidence="1" key="1">
    <citation type="submission" date="2021-05" db="EMBL/GenBank/DDBJ databases">
        <title>A free-living protist that lacks canonical eukaryotic 1 DNA replication and segregation systems.</title>
        <authorList>
            <person name="Salas-Leiva D.E."/>
            <person name="Tromer E.C."/>
            <person name="Curtis B.A."/>
            <person name="Jerlstrom-Hultqvist J."/>
            <person name="Kolisko M."/>
            <person name="Yi Z."/>
            <person name="Salas-Leiva J.S."/>
            <person name="Gallot-Lavallee L."/>
            <person name="Kops G.J.P.L."/>
            <person name="Archibald J.M."/>
            <person name="Simpson A.G.B."/>
            <person name="Roger A.J."/>
        </authorList>
    </citation>
    <scope>NUCLEOTIDE SEQUENCE</scope>
    <source>
        <strain evidence="1">BICM</strain>
    </source>
</reference>